<name>C1EGS1_MICCC</name>
<feature type="region of interest" description="Disordered" evidence="1">
    <location>
        <begin position="453"/>
        <end position="497"/>
    </location>
</feature>
<dbReference type="InParanoid" id="C1EGS1"/>
<dbReference type="GeneID" id="8249046"/>
<evidence type="ECO:0000313" key="3">
    <source>
        <dbReference type="Proteomes" id="UP000002009"/>
    </source>
</evidence>
<dbReference type="EMBL" id="CP001332">
    <property type="protein sequence ID" value="ACO67375.1"/>
    <property type="molecule type" value="Genomic_DNA"/>
</dbReference>
<organism evidence="2 3">
    <name type="scientific">Micromonas commoda (strain RCC299 / NOUM17 / CCMP2709)</name>
    <name type="common">Picoplanktonic green alga</name>
    <dbReference type="NCBI Taxonomy" id="296587"/>
    <lineage>
        <taxon>Eukaryota</taxon>
        <taxon>Viridiplantae</taxon>
        <taxon>Chlorophyta</taxon>
        <taxon>Mamiellophyceae</taxon>
        <taxon>Mamiellales</taxon>
        <taxon>Mamiellaceae</taxon>
        <taxon>Micromonas</taxon>
    </lineage>
</organism>
<protein>
    <submittedName>
        <fullName evidence="2">Uncharacterized protein</fullName>
    </submittedName>
</protein>
<evidence type="ECO:0000313" key="2">
    <source>
        <dbReference type="EMBL" id="ACO67375.1"/>
    </source>
</evidence>
<dbReference type="OMA" id="CASAMCE"/>
<dbReference type="Proteomes" id="UP000002009">
    <property type="component" value="Chromosome 14"/>
</dbReference>
<proteinExistence type="predicted"/>
<dbReference type="OrthoDB" id="497431at2759"/>
<evidence type="ECO:0000256" key="1">
    <source>
        <dbReference type="SAM" id="MobiDB-lite"/>
    </source>
</evidence>
<reference evidence="2 3" key="1">
    <citation type="journal article" date="2009" name="Science">
        <title>Green evolution and dynamic adaptations revealed by genomes of the marine picoeukaryotes Micromonas.</title>
        <authorList>
            <person name="Worden A.Z."/>
            <person name="Lee J.H."/>
            <person name="Mock T."/>
            <person name="Rouze P."/>
            <person name="Simmons M.P."/>
            <person name="Aerts A.L."/>
            <person name="Allen A.E."/>
            <person name="Cuvelier M.L."/>
            <person name="Derelle E."/>
            <person name="Everett M.V."/>
            <person name="Foulon E."/>
            <person name="Grimwood J."/>
            <person name="Gundlach H."/>
            <person name="Henrissat B."/>
            <person name="Napoli C."/>
            <person name="McDonald S.M."/>
            <person name="Parker M.S."/>
            <person name="Rombauts S."/>
            <person name="Salamov A."/>
            <person name="Von Dassow P."/>
            <person name="Badger J.H."/>
            <person name="Coutinho P.M."/>
            <person name="Demir E."/>
            <person name="Dubchak I."/>
            <person name="Gentemann C."/>
            <person name="Eikrem W."/>
            <person name="Gready J.E."/>
            <person name="John U."/>
            <person name="Lanier W."/>
            <person name="Lindquist E.A."/>
            <person name="Lucas S."/>
            <person name="Mayer K.F."/>
            <person name="Moreau H."/>
            <person name="Not F."/>
            <person name="Otillar R."/>
            <person name="Panaud O."/>
            <person name="Pangilinan J."/>
            <person name="Paulsen I."/>
            <person name="Piegu B."/>
            <person name="Poliakov A."/>
            <person name="Robbens S."/>
            <person name="Schmutz J."/>
            <person name="Toulza E."/>
            <person name="Wyss T."/>
            <person name="Zelensky A."/>
            <person name="Zhou K."/>
            <person name="Armbrust E.V."/>
            <person name="Bhattacharya D."/>
            <person name="Goodenough U.W."/>
            <person name="Van de Peer Y."/>
            <person name="Grigoriev I.V."/>
        </authorList>
    </citation>
    <scope>NUCLEOTIDE SEQUENCE [LARGE SCALE GENOMIC DNA]</scope>
    <source>
        <strain evidence="3">RCC299 / NOUM17</strain>
    </source>
</reference>
<dbReference type="KEGG" id="mis:MICPUN_63973"/>
<gene>
    <name evidence="2" type="ORF">MICPUN_63973</name>
</gene>
<sequence>MSSRDRADLAAFTSHQHEIEVTLLDGPDGVALASCHLERDPTRRESKVRASKGPATGRRVRLRLPCGEESLRVPSTVGKTRWLRVRIGGLELTGAISPPLPESHRTDDPPLERQVGTLRADGVAVQLRFKTASNRTDSATLDSATLDSTTLDSTTLLEYVLLDGAFTADEHATDGIEAVEAAGEQVYTTARDVAVRNEPAPRVGRISDIWMPQKFEPGSEHFDEKDPDRLQYDRRGRERNEELLVEIRRETEAWEATGRNTALLLNHRREARRWDLALLQNRRSMLRDLAKLVKEQGLDGVTADMAERLKAATTFSKRKAMDFDNDCADIQPVDESDQDAVSLIKEDLFEFLDELVETNVAELTRLHGEINRKCIRCTEGIRRLDQELDDRTRWDNAESGVETRDVLENGVRRVDMERMLGRMVTKVDVDASLKIPDADRMRIVGGHDVEQSRLSGHQEYKGQLPSSCYVPRPRVKEDLPQGAEQYERKLARGMAPK</sequence>
<dbReference type="AlphaFoldDB" id="C1EGS1"/>
<dbReference type="RefSeq" id="XP_002506117.1">
    <property type="nucleotide sequence ID" value="XM_002506071.1"/>
</dbReference>
<accession>C1EGS1</accession>
<keyword evidence="3" id="KW-1185">Reference proteome</keyword>
<feature type="compositionally biased region" description="Basic and acidic residues" evidence="1">
    <location>
        <begin position="474"/>
        <end position="490"/>
    </location>
</feature>